<dbReference type="CDD" id="cd03225">
    <property type="entry name" value="ABC_cobalt_CbiO_domain1"/>
    <property type="match status" value="1"/>
</dbReference>
<dbReference type="STRING" id="694327.DFW101_3236"/>
<dbReference type="Pfam" id="PF00005">
    <property type="entry name" value="ABC_tran"/>
    <property type="match status" value="1"/>
</dbReference>
<gene>
    <name evidence="6" type="ORF">DFW101_3236</name>
</gene>
<evidence type="ECO:0000313" key="6">
    <source>
        <dbReference type="EMBL" id="EHJ49236.1"/>
    </source>
</evidence>
<dbReference type="Proteomes" id="UP000004662">
    <property type="component" value="Chromosome"/>
</dbReference>
<dbReference type="EC" id="3.6.3.30" evidence="6"/>
<dbReference type="InterPro" id="IPR027417">
    <property type="entry name" value="P-loop_NTPase"/>
</dbReference>
<keyword evidence="2" id="KW-0547">Nucleotide-binding</keyword>
<keyword evidence="3" id="KW-0067">ATP-binding</keyword>
<dbReference type="eggNOG" id="COG3839">
    <property type="taxonomic scope" value="Bacteria"/>
</dbReference>
<dbReference type="SMART" id="SM00382">
    <property type="entry name" value="AAA"/>
    <property type="match status" value="1"/>
</dbReference>
<dbReference type="AlphaFoldDB" id="G7Q9X0"/>
<dbReference type="PANTHER" id="PTHR24220:SF612">
    <property type="entry name" value="FE(3+) IONS IMPORT ATP-BINDING PROTEIN FBPC"/>
    <property type="match status" value="1"/>
</dbReference>
<dbReference type="Gene3D" id="3.40.50.300">
    <property type="entry name" value="P-loop containing nucleotide triphosphate hydrolases"/>
    <property type="match status" value="1"/>
</dbReference>
<dbReference type="GO" id="GO:0022857">
    <property type="term" value="F:transmembrane transporter activity"/>
    <property type="evidence" value="ECO:0007669"/>
    <property type="project" value="TreeGrafter"/>
</dbReference>
<evidence type="ECO:0000313" key="7">
    <source>
        <dbReference type="Proteomes" id="UP000004662"/>
    </source>
</evidence>
<evidence type="ECO:0000259" key="5">
    <source>
        <dbReference type="PROSITE" id="PS50893"/>
    </source>
</evidence>
<dbReference type="HOGENOM" id="CLU_000604_1_22_7"/>
<accession>G7Q9X0</accession>
<evidence type="ECO:0000256" key="1">
    <source>
        <dbReference type="ARBA" id="ARBA00022448"/>
    </source>
</evidence>
<dbReference type="GO" id="GO:0016887">
    <property type="term" value="F:ATP hydrolysis activity"/>
    <property type="evidence" value="ECO:0007669"/>
    <property type="project" value="InterPro"/>
</dbReference>
<dbReference type="EMBL" id="CM001368">
    <property type="protein sequence ID" value="EHJ49236.1"/>
    <property type="molecule type" value="Genomic_DNA"/>
</dbReference>
<dbReference type="RefSeq" id="WP_009182570.1">
    <property type="nucleotide sequence ID" value="NZ_CM001368.1"/>
</dbReference>
<evidence type="ECO:0000256" key="3">
    <source>
        <dbReference type="ARBA" id="ARBA00022840"/>
    </source>
</evidence>
<feature type="domain" description="ABC transporter" evidence="5">
    <location>
        <begin position="5"/>
        <end position="235"/>
    </location>
</feature>
<keyword evidence="7" id="KW-1185">Reference proteome</keyword>
<dbReference type="PROSITE" id="PS50893">
    <property type="entry name" value="ABC_TRANSPORTER_2"/>
    <property type="match status" value="1"/>
</dbReference>
<reference evidence="7" key="1">
    <citation type="journal article" date="2015" name="Genome Announc.">
        <title>High-Quality Draft Genome Sequence of Desulfovibrio carbinoliphilus FW-101-2B, an Organic Acid-Oxidizing Sulfate-Reducing Bacterium Isolated from Uranium(VI)-Contaminated Groundwater.</title>
        <authorList>
            <person name="Ramsay B.D."/>
            <person name="Hwang C."/>
            <person name="Woo H.L."/>
            <person name="Carroll S.L."/>
            <person name="Lucas S."/>
            <person name="Han J."/>
            <person name="Lapidus A.L."/>
            <person name="Cheng J.F."/>
            <person name="Goodwin L.A."/>
            <person name="Pitluck S."/>
            <person name="Peters L."/>
            <person name="Chertkov O."/>
            <person name="Held B."/>
            <person name="Detter J.C."/>
            <person name="Han C.S."/>
            <person name="Tapia R."/>
            <person name="Land M.L."/>
            <person name="Hauser L.J."/>
            <person name="Kyrpides N.C."/>
            <person name="Ivanova N.N."/>
            <person name="Mikhailova N."/>
            <person name="Pagani I."/>
            <person name="Woyke T."/>
            <person name="Arkin A.P."/>
            <person name="Dehal P."/>
            <person name="Chivian D."/>
            <person name="Criddle C.S."/>
            <person name="Wu W."/>
            <person name="Chakraborty R."/>
            <person name="Hazen T.C."/>
            <person name="Fields M.W."/>
        </authorList>
    </citation>
    <scope>NUCLEOTIDE SEQUENCE [LARGE SCALE GENOMIC DNA]</scope>
    <source>
        <strain evidence="7">FW-101-2B</strain>
    </source>
</reference>
<dbReference type="PANTHER" id="PTHR24220">
    <property type="entry name" value="IMPORT ATP-BINDING PROTEIN"/>
    <property type="match status" value="1"/>
</dbReference>
<evidence type="ECO:0000256" key="2">
    <source>
        <dbReference type="ARBA" id="ARBA00022741"/>
    </source>
</evidence>
<organism evidence="6 7">
    <name type="scientific">Solidesulfovibrio carbinoliphilus subsp. oakridgensis</name>
    <dbReference type="NCBI Taxonomy" id="694327"/>
    <lineage>
        <taxon>Bacteria</taxon>
        <taxon>Pseudomonadati</taxon>
        <taxon>Thermodesulfobacteriota</taxon>
        <taxon>Desulfovibrionia</taxon>
        <taxon>Desulfovibrionales</taxon>
        <taxon>Desulfovibrionaceae</taxon>
        <taxon>Solidesulfovibrio</taxon>
    </lineage>
</organism>
<keyword evidence="6" id="KW-0378">Hydrolase</keyword>
<dbReference type="GO" id="GO:0005524">
    <property type="term" value="F:ATP binding"/>
    <property type="evidence" value="ECO:0007669"/>
    <property type="project" value="UniProtKB-KW"/>
</dbReference>
<dbReference type="InterPro" id="IPR015854">
    <property type="entry name" value="ABC_transpr_LolD-like"/>
</dbReference>
<evidence type="ECO:0000256" key="4">
    <source>
        <dbReference type="SAM" id="MobiDB-lite"/>
    </source>
</evidence>
<sequence length="240" mass="25927">MTALYELTDVTQRYGGRQVLRIPALSIAPGTITCLAGPNGGGKSTLLRLLAFLEAPAGGTIRYQGRETAGREFDLRGEVTYFPQEPYLLKRSVRANVGYGLAIRGVPDARARVDAALVAVGLDPARFGGRLWHQLSGGEVKRVALAARLALRPRVLLLDEPTANLDRDSAELVRQAVVAAREEHGTTLVVSGHDHPWLRAIQDDMLWLRDGALAAPPAGEWDRGPGRRAAATDSQGREKP</sequence>
<dbReference type="GO" id="GO:0005886">
    <property type="term" value="C:plasma membrane"/>
    <property type="evidence" value="ECO:0007669"/>
    <property type="project" value="TreeGrafter"/>
</dbReference>
<dbReference type="InterPro" id="IPR003593">
    <property type="entry name" value="AAA+_ATPase"/>
</dbReference>
<dbReference type="OrthoDB" id="9809450at2"/>
<protein>
    <submittedName>
        <fullName evidence="6">Fe(3+)-transporting ATPase</fullName>
        <ecNumber evidence="6">3.6.3.30</ecNumber>
    </submittedName>
</protein>
<name>G7Q9X0_9BACT</name>
<dbReference type="SUPFAM" id="SSF52540">
    <property type="entry name" value="P-loop containing nucleoside triphosphate hydrolases"/>
    <property type="match status" value="1"/>
</dbReference>
<dbReference type="InterPro" id="IPR003439">
    <property type="entry name" value="ABC_transporter-like_ATP-bd"/>
</dbReference>
<feature type="region of interest" description="Disordered" evidence="4">
    <location>
        <begin position="215"/>
        <end position="240"/>
    </location>
</feature>
<proteinExistence type="predicted"/>
<dbReference type="InterPro" id="IPR015856">
    <property type="entry name" value="ABC_transpr_CbiO/EcfA_su"/>
</dbReference>
<keyword evidence="1" id="KW-0813">Transport</keyword>